<dbReference type="AlphaFoldDB" id="A0A120G6V8"/>
<dbReference type="Pfam" id="PF02753">
    <property type="entry name" value="PapD_C"/>
    <property type="match status" value="1"/>
</dbReference>
<dbReference type="Pfam" id="PF00345">
    <property type="entry name" value="PapD_N"/>
    <property type="match status" value="1"/>
</dbReference>
<dbReference type="InterPro" id="IPR036316">
    <property type="entry name" value="Pili_assmbl_chap_C_dom_sf"/>
</dbReference>
<accession>A0A120G6V8</accession>
<name>A0A120G6V8_PSEFL</name>
<evidence type="ECO:0000259" key="6">
    <source>
        <dbReference type="Pfam" id="PF00345"/>
    </source>
</evidence>
<keyword evidence="4" id="KW-0574">Periplasm</keyword>
<dbReference type="PRINTS" id="PR00969">
    <property type="entry name" value="CHAPERONPILI"/>
</dbReference>
<evidence type="ECO:0000313" key="9">
    <source>
        <dbReference type="EMBL" id="PRW90850.1"/>
    </source>
</evidence>
<dbReference type="PATRIC" id="fig|294.194.peg.4650"/>
<dbReference type="Proteomes" id="UP000239731">
    <property type="component" value="Unassembled WGS sequence"/>
</dbReference>
<evidence type="ECO:0000256" key="5">
    <source>
        <dbReference type="ARBA" id="ARBA00023186"/>
    </source>
</evidence>
<dbReference type="SUPFAM" id="SSF49354">
    <property type="entry name" value="PapD-like"/>
    <property type="match status" value="1"/>
</dbReference>
<feature type="domain" description="Pili assembly chaperone C-terminal" evidence="7">
    <location>
        <begin position="173"/>
        <end position="237"/>
    </location>
</feature>
<dbReference type="InterPro" id="IPR013783">
    <property type="entry name" value="Ig-like_fold"/>
</dbReference>
<evidence type="ECO:0000313" key="11">
    <source>
        <dbReference type="Proteomes" id="UP000239731"/>
    </source>
</evidence>
<dbReference type="InterPro" id="IPR016147">
    <property type="entry name" value="Pili_assmbl_chaperone_N"/>
</dbReference>
<evidence type="ECO:0000256" key="2">
    <source>
        <dbReference type="ARBA" id="ARBA00007399"/>
    </source>
</evidence>
<keyword evidence="3" id="KW-0732">Signal</keyword>
<comment type="similarity">
    <text evidence="2">Belongs to the periplasmic pilus chaperone family.</text>
</comment>
<dbReference type="Gene3D" id="2.60.40.10">
    <property type="entry name" value="Immunoglobulins"/>
    <property type="match status" value="2"/>
</dbReference>
<reference evidence="8 10" key="1">
    <citation type="submission" date="2015-05" db="EMBL/GenBank/DDBJ databases">
        <title>A genomic and transcriptomic approach to investigate the blue pigment phenotype in Pseudomonas fluorescens.</title>
        <authorList>
            <person name="Andreani N.A."/>
            <person name="Cardazzo B."/>
        </authorList>
    </citation>
    <scope>NUCLEOTIDE SEQUENCE [LARGE SCALE GENOMIC DNA]</scope>
    <source>
        <strain evidence="8 10">Ps_22</strain>
    </source>
</reference>
<gene>
    <name evidence="8" type="primary">ecpD_2</name>
    <name evidence="9" type="ORF">C7A10_17580</name>
    <name evidence="8" type="ORF">PFLmoz3_04188</name>
</gene>
<dbReference type="GO" id="GO:0071555">
    <property type="term" value="P:cell wall organization"/>
    <property type="evidence" value="ECO:0007669"/>
    <property type="project" value="InterPro"/>
</dbReference>
<dbReference type="PANTHER" id="PTHR30251:SF2">
    <property type="entry name" value="FIMBRIAL CHAPERONE YADV-RELATED"/>
    <property type="match status" value="1"/>
</dbReference>
<dbReference type="InterPro" id="IPR016148">
    <property type="entry name" value="Pili_assmbl_chaperone_C"/>
</dbReference>
<sequence>MSSALWRGGLGVLMSLQAIAVQGEIVIDRTRVIYPVTARTVVVNLHNEADGPRLVQAWIDDGDATAAPENSDVPFTITPPIARMNAGTGRALRIMHDQTPKQVADRESVYWLNVLAIRPSVEASDETNALQFAFRTRIKLFLRPAQLPGKAQDVVHALQWCLSRGDDVGLEVLNPTAYHVTLSGVVLTLGGVEHHSEDPPMVAPYATARVAIPELPSGDLSGPQLQFTTLDDDGATQHHQAQLQFVDCSSVKPYAAAPDA</sequence>
<dbReference type="RefSeq" id="WP_060764753.1">
    <property type="nucleotide sequence ID" value="NZ_PVUH01000011.1"/>
</dbReference>
<dbReference type="GO" id="GO:0030288">
    <property type="term" value="C:outer membrane-bounded periplasmic space"/>
    <property type="evidence" value="ECO:0007669"/>
    <property type="project" value="InterPro"/>
</dbReference>
<keyword evidence="5" id="KW-0143">Chaperone</keyword>
<dbReference type="SUPFAM" id="SSF49584">
    <property type="entry name" value="Periplasmic chaperone C-domain"/>
    <property type="match status" value="1"/>
</dbReference>
<evidence type="ECO:0000256" key="3">
    <source>
        <dbReference type="ARBA" id="ARBA00022729"/>
    </source>
</evidence>
<proteinExistence type="inferred from homology"/>
<evidence type="ECO:0000259" key="7">
    <source>
        <dbReference type="Pfam" id="PF02753"/>
    </source>
</evidence>
<comment type="caution">
    <text evidence="8">The sequence shown here is derived from an EMBL/GenBank/DDBJ whole genome shotgun (WGS) entry which is preliminary data.</text>
</comment>
<organism evidence="8 10">
    <name type="scientific">Pseudomonas fluorescens</name>
    <dbReference type="NCBI Taxonomy" id="294"/>
    <lineage>
        <taxon>Bacteria</taxon>
        <taxon>Pseudomonadati</taxon>
        <taxon>Pseudomonadota</taxon>
        <taxon>Gammaproteobacteria</taxon>
        <taxon>Pseudomonadales</taxon>
        <taxon>Pseudomonadaceae</taxon>
        <taxon>Pseudomonas</taxon>
    </lineage>
</organism>
<dbReference type="Proteomes" id="UP000061348">
    <property type="component" value="Unassembled WGS sequence"/>
</dbReference>
<dbReference type="InterPro" id="IPR001829">
    <property type="entry name" value="Pili_assmbl_chaperone_bac"/>
</dbReference>
<reference evidence="9 11" key="2">
    <citation type="submission" date="2018-03" db="EMBL/GenBank/DDBJ databases">
        <title>Blue discolouration in mozzarella cheese caused by Pseudomonas fluorescens.</title>
        <authorList>
            <person name="Chiesa F."/>
            <person name="Dalmasso A."/>
            <person name="Lomonaco S."/>
        </authorList>
    </citation>
    <scope>NUCLEOTIDE SEQUENCE [LARGE SCALE GENOMIC DNA]</scope>
    <source>
        <strain evidence="9 11">11293</strain>
    </source>
</reference>
<dbReference type="EMBL" id="LCYA01000103">
    <property type="protein sequence ID" value="KWV86216.1"/>
    <property type="molecule type" value="Genomic_DNA"/>
</dbReference>
<protein>
    <submittedName>
        <fullName evidence="8">Chaperone protein EcpD</fullName>
    </submittedName>
    <submittedName>
        <fullName evidence="9">Molecular chaperone</fullName>
    </submittedName>
</protein>
<dbReference type="InterPro" id="IPR008962">
    <property type="entry name" value="PapD-like_sf"/>
</dbReference>
<dbReference type="PANTHER" id="PTHR30251">
    <property type="entry name" value="PILUS ASSEMBLY CHAPERONE"/>
    <property type="match status" value="1"/>
</dbReference>
<dbReference type="InterPro" id="IPR050643">
    <property type="entry name" value="Periplasmic_pilus_chap"/>
</dbReference>
<feature type="domain" description="Pili assembly chaperone N-terminal" evidence="6">
    <location>
        <begin position="25"/>
        <end position="147"/>
    </location>
</feature>
<evidence type="ECO:0000256" key="4">
    <source>
        <dbReference type="ARBA" id="ARBA00022764"/>
    </source>
</evidence>
<comment type="subcellular location">
    <subcellularLocation>
        <location evidence="1">Periplasm</location>
    </subcellularLocation>
</comment>
<evidence type="ECO:0000256" key="1">
    <source>
        <dbReference type="ARBA" id="ARBA00004418"/>
    </source>
</evidence>
<evidence type="ECO:0000313" key="8">
    <source>
        <dbReference type="EMBL" id="KWV86216.1"/>
    </source>
</evidence>
<evidence type="ECO:0000313" key="10">
    <source>
        <dbReference type="Proteomes" id="UP000061348"/>
    </source>
</evidence>
<dbReference type="EMBL" id="PVUH01000011">
    <property type="protein sequence ID" value="PRW90850.1"/>
    <property type="molecule type" value="Genomic_DNA"/>
</dbReference>